<dbReference type="CDD" id="cd04301">
    <property type="entry name" value="NAT_SF"/>
    <property type="match status" value="1"/>
</dbReference>
<dbReference type="Gene3D" id="3.40.630.30">
    <property type="match status" value="1"/>
</dbReference>
<dbReference type="InterPro" id="IPR016181">
    <property type="entry name" value="Acyl_CoA_acyltransferase"/>
</dbReference>
<accession>A0A923IY83</accession>
<feature type="compositionally biased region" description="Basic and acidic residues" evidence="3">
    <location>
        <begin position="1"/>
        <end position="12"/>
    </location>
</feature>
<proteinExistence type="predicted"/>
<gene>
    <name evidence="5" type="ORF">HD592_001793</name>
</gene>
<name>A0A923IY83_9ACTO</name>
<evidence type="ECO:0000259" key="4">
    <source>
        <dbReference type="PROSITE" id="PS51186"/>
    </source>
</evidence>
<dbReference type="Proteomes" id="UP000617426">
    <property type="component" value="Unassembled WGS sequence"/>
</dbReference>
<dbReference type="EMBL" id="JACHMK010000001">
    <property type="protein sequence ID" value="MBB6335228.1"/>
    <property type="molecule type" value="Genomic_DNA"/>
</dbReference>
<evidence type="ECO:0000256" key="2">
    <source>
        <dbReference type="ARBA" id="ARBA00023315"/>
    </source>
</evidence>
<dbReference type="PANTHER" id="PTHR43877">
    <property type="entry name" value="AMINOALKYLPHOSPHONATE N-ACETYLTRANSFERASE-RELATED-RELATED"/>
    <property type="match status" value="1"/>
</dbReference>
<dbReference type="PROSITE" id="PS51186">
    <property type="entry name" value="GNAT"/>
    <property type="match status" value="1"/>
</dbReference>
<feature type="region of interest" description="Disordered" evidence="3">
    <location>
        <begin position="1"/>
        <end position="21"/>
    </location>
</feature>
<feature type="domain" description="N-acetyltransferase" evidence="4">
    <location>
        <begin position="20"/>
        <end position="159"/>
    </location>
</feature>
<dbReference type="GO" id="GO:0016747">
    <property type="term" value="F:acyltransferase activity, transferring groups other than amino-acyl groups"/>
    <property type="evidence" value="ECO:0007669"/>
    <property type="project" value="InterPro"/>
</dbReference>
<dbReference type="Pfam" id="PF00583">
    <property type="entry name" value="Acetyltransf_1"/>
    <property type="match status" value="1"/>
</dbReference>
<sequence>MARGVRIAERDGGTPLGSGGGLRAADRIGAGDVDATGEAHGATVVAATIRGDLGVVAEEGGRPIGVAWALYLPTDDSGYGFVDEATPEISLWVAVDFRGRGISRELLRSALVALAEAGAQRVALSCEAGNGRALALYRSEGFVAVLGREKDGVMLKDLASARRSADSEVAGDP</sequence>
<dbReference type="InterPro" id="IPR050832">
    <property type="entry name" value="Bact_Acetyltransf"/>
</dbReference>
<protein>
    <submittedName>
        <fullName evidence="5">GNAT superfamily N-acetyltransferase</fullName>
    </submittedName>
</protein>
<evidence type="ECO:0000313" key="5">
    <source>
        <dbReference type="EMBL" id="MBB6335228.1"/>
    </source>
</evidence>
<evidence type="ECO:0000313" key="6">
    <source>
        <dbReference type="Proteomes" id="UP000617426"/>
    </source>
</evidence>
<keyword evidence="6" id="KW-1185">Reference proteome</keyword>
<evidence type="ECO:0000256" key="1">
    <source>
        <dbReference type="ARBA" id="ARBA00022679"/>
    </source>
</evidence>
<keyword evidence="1" id="KW-0808">Transferase</keyword>
<keyword evidence="2" id="KW-0012">Acyltransferase</keyword>
<dbReference type="SUPFAM" id="SSF55729">
    <property type="entry name" value="Acyl-CoA N-acyltransferases (Nat)"/>
    <property type="match status" value="1"/>
</dbReference>
<dbReference type="AlphaFoldDB" id="A0A923IY83"/>
<dbReference type="RefSeq" id="WP_184453503.1">
    <property type="nucleotide sequence ID" value="NZ_JACHMK010000001.1"/>
</dbReference>
<evidence type="ECO:0000256" key="3">
    <source>
        <dbReference type="SAM" id="MobiDB-lite"/>
    </source>
</evidence>
<reference evidence="5" key="1">
    <citation type="submission" date="2020-08" db="EMBL/GenBank/DDBJ databases">
        <title>Sequencing the genomes of 1000 actinobacteria strains.</title>
        <authorList>
            <person name="Klenk H.-P."/>
        </authorList>
    </citation>
    <scope>NUCLEOTIDE SEQUENCE</scope>
    <source>
        <strain evidence="5">DSM 10695</strain>
    </source>
</reference>
<organism evidence="5 6">
    <name type="scientific">Schaalia hyovaginalis</name>
    <dbReference type="NCBI Taxonomy" id="29316"/>
    <lineage>
        <taxon>Bacteria</taxon>
        <taxon>Bacillati</taxon>
        <taxon>Actinomycetota</taxon>
        <taxon>Actinomycetes</taxon>
        <taxon>Actinomycetales</taxon>
        <taxon>Actinomycetaceae</taxon>
        <taxon>Schaalia</taxon>
    </lineage>
</organism>
<dbReference type="InterPro" id="IPR000182">
    <property type="entry name" value="GNAT_dom"/>
</dbReference>
<comment type="caution">
    <text evidence="5">The sequence shown here is derived from an EMBL/GenBank/DDBJ whole genome shotgun (WGS) entry which is preliminary data.</text>
</comment>